<name>A0A7Y3RNE6_9PROT</name>
<dbReference type="Proteomes" id="UP000536835">
    <property type="component" value="Unassembled WGS sequence"/>
</dbReference>
<reference evidence="1 2" key="1">
    <citation type="submission" date="2020-05" db="EMBL/GenBank/DDBJ databases">
        <title>Parvularcula mediterraneae sp. nov., isolated from polypropylene straw from shallow seawater of the seashore of Laganas in Zakynthos island, Greece.</title>
        <authorList>
            <person name="Szabo I."/>
            <person name="Al-Omari J."/>
            <person name="Rado J."/>
            <person name="Szerdahelyi G.S."/>
        </authorList>
    </citation>
    <scope>NUCLEOTIDE SEQUENCE [LARGE SCALE GENOMIC DNA]</scope>
    <source>
        <strain evidence="1 2">ZS-1/3</strain>
    </source>
</reference>
<organism evidence="1 2">
    <name type="scientific">Parvularcula mediterranea</name>
    <dbReference type="NCBI Taxonomy" id="2732508"/>
    <lineage>
        <taxon>Bacteria</taxon>
        <taxon>Pseudomonadati</taxon>
        <taxon>Pseudomonadota</taxon>
        <taxon>Alphaproteobacteria</taxon>
        <taxon>Parvularculales</taxon>
        <taxon>Parvularculaceae</taxon>
        <taxon>Parvularcula</taxon>
    </lineage>
</organism>
<sequence>MRGRAYMAAMEVFAALLLSSQLIAGTYKVCMFYNTEAPPSETVLVLEEPQAEGQELVGSFYGSPFLIGKVTANDGTPAFVSVTKDGTGEYYHSGRWRDDGVIEGQTLSRGRDFLIPWYASRSDAPCARPGA</sequence>
<keyword evidence="2" id="KW-1185">Reference proteome</keyword>
<dbReference type="EMBL" id="JABFCX010000003">
    <property type="protein sequence ID" value="NNU17254.1"/>
    <property type="molecule type" value="Genomic_DNA"/>
</dbReference>
<proteinExistence type="predicted"/>
<dbReference type="RefSeq" id="WP_173200496.1">
    <property type="nucleotide sequence ID" value="NZ_JABFCX010000003.1"/>
</dbReference>
<accession>A0A7Y3RNE6</accession>
<dbReference type="AlphaFoldDB" id="A0A7Y3RNE6"/>
<comment type="caution">
    <text evidence="1">The sequence shown here is derived from an EMBL/GenBank/DDBJ whole genome shotgun (WGS) entry which is preliminary data.</text>
</comment>
<protein>
    <submittedName>
        <fullName evidence="1">Uncharacterized protein</fullName>
    </submittedName>
</protein>
<evidence type="ECO:0000313" key="1">
    <source>
        <dbReference type="EMBL" id="NNU17254.1"/>
    </source>
</evidence>
<evidence type="ECO:0000313" key="2">
    <source>
        <dbReference type="Proteomes" id="UP000536835"/>
    </source>
</evidence>
<gene>
    <name evidence="1" type="ORF">HK107_13060</name>
</gene>